<dbReference type="AlphaFoldDB" id="A0A0W1R6Z3"/>
<evidence type="ECO:0000313" key="1">
    <source>
        <dbReference type="EMBL" id="KTG09160.1"/>
    </source>
</evidence>
<evidence type="ECO:0000313" key="2">
    <source>
        <dbReference type="Proteomes" id="UP000054387"/>
    </source>
</evidence>
<accession>A0A0W1R6Z3</accession>
<keyword evidence="2" id="KW-1185">Reference proteome</keyword>
<proteinExistence type="predicted"/>
<dbReference type="Proteomes" id="UP000054387">
    <property type="component" value="Unassembled WGS sequence"/>
</dbReference>
<dbReference type="EMBL" id="LOPU01000029">
    <property type="protein sequence ID" value="KTG09160.1"/>
    <property type="molecule type" value="Genomic_DNA"/>
</dbReference>
<name>A0A0W1R6Z3_9EURY</name>
<reference evidence="1 2" key="1">
    <citation type="submission" date="2015-12" db="EMBL/GenBank/DDBJ databases">
        <title>Haloprofundus marisrubri gen. nov., sp. nov., an extremely halophilic archaeon isolated from the Discovery deep brine-seawater interface in the Red Sea.</title>
        <authorList>
            <person name="Zhang G."/>
            <person name="Stingl U."/>
            <person name="Rashid M."/>
        </authorList>
    </citation>
    <scope>NUCLEOTIDE SEQUENCE [LARGE SCALE GENOMIC DNA]</scope>
    <source>
        <strain evidence="1 2">SB9</strain>
    </source>
</reference>
<organism evidence="1 2">
    <name type="scientific">Haloprofundus marisrubri</name>
    <dbReference type="NCBI Taxonomy" id="1514971"/>
    <lineage>
        <taxon>Archaea</taxon>
        <taxon>Methanobacteriati</taxon>
        <taxon>Methanobacteriota</taxon>
        <taxon>Stenosarchaea group</taxon>
        <taxon>Halobacteria</taxon>
        <taxon>Halobacteriales</taxon>
        <taxon>Haloferacaceae</taxon>
        <taxon>Haloprofundus</taxon>
    </lineage>
</organism>
<sequence length="122" mass="13606">MYVRPSAERAEMGDSIEFSLVNRTNNALFFGPYHWEIWRESEERWTNADSRDYVEDLGAEIESGDEYSWTVPIDTDGDRTMNSGRAGVGLAFESGRYCFGIGPVEVVGGRSHGTVGALFEVV</sequence>
<protein>
    <submittedName>
        <fullName evidence="1">Uncharacterized protein</fullName>
    </submittedName>
</protein>
<gene>
    <name evidence="1" type="ORF">AUR64_15305</name>
</gene>
<comment type="caution">
    <text evidence="1">The sequence shown here is derived from an EMBL/GenBank/DDBJ whole genome shotgun (WGS) entry which is preliminary data.</text>
</comment>